<evidence type="ECO:0000313" key="3">
    <source>
        <dbReference type="Proteomes" id="UP000823775"/>
    </source>
</evidence>
<sequence>MSEKGKNWGTKRLNWKYTSGKPTPVREPPSECRLRLECLGYEAQIVAHQRYAESNSRTIGQPSDIKQKTGHQIQVSGVKVAKRHSSSATAGEAPIQ</sequence>
<protein>
    <submittedName>
        <fullName evidence="2">Uncharacterized protein</fullName>
    </submittedName>
</protein>
<organism evidence="2 3">
    <name type="scientific">Datura stramonium</name>
    <name type="common">Jimsonweed</name>
    <name type="synonym">Common thornapple</name>
    <dbReference type="NCBI Taxonomy" id="4076"/>
    <lineage>
        <taxon>Eukaryota</taxon>
        <taxon>Viridiplantae</taxon>
        <taxon>Streptophyta</taxon>
        <taxon>Embryophyta</taxon>
        <taxon>Tracheophyta</taxon>
        <taxon>Spermatophyta</taxon>
        <taxon>Magnoliopsida</taxon>
        <taxon>eudicotyledons</taxon>
        <taxon>Gunneridae</taxon>
        <taxon>Pentapetalae</taxon>
        <taxon>asterids</taxon>
        <taxon>lamiids</taxon>
        <taxon>Solanales</taxon>
        <taxon>Solanaceae</taxon>
        <taxon>Solanoideae</taxon>
        <taxon>Datureae</taxon>
        <taxon>Datura</taxon>
    </lineage>
</organism>
<dbReference type="EMBL" id="JACEIK010001485">
    <property type="protein sequence ID" value="MCD7469800.1"/>
    <property type="molecule type" value="Genomic_DNA"/>
</dbReference>
<feature type="region of interest" description="Disordered" evidence="1">
    <location>
        <begin position="1"/>
        <end position="29"/>
    </location>
</feature>
<comment type="caution">
    <text evidence="2">The sequence shown here is derived from an EMBL/GenBank/DDBJ whole genome shotgun (WGS) entry which is preliminary data.</text>
</comment>
<accession>A0ABS8TFN4</accession>
<keyword evidence="3" id="KW-1185">Reference proteome</keyword>
<feature type="non-terminal residue" evidence="2">
    <location>
        <position position="96"/>
    </location>
</feature>
<dbReference type="Proteomes" id="UP000823775">
    <property type="component" value="Unassembled WGS sequence"/>
</dbReference>
<name>A0ABS8TFN4_DATST</name>
<reference evidence="2 3" key="1">
    <citation type="journal article" date="2021" name="BMC Genomics">
        <title>Datura genome reveals duplications of psychoactive alkaloid biosynthetic genes and high mutation rate following tissue culture.</title>
        <authorList>
            <person name="Rajewski A."/>
            <person name="Carter-House D."/>
            <person name="Stajich J."/>
            <person name="Litt A."/>
        </authorList>
    </citation>
    <scope>NUCLEOTIDE SEQUENCE [LARGE SCALE GENOMIC DNA]</scope>
    <source>
        <strain evidence="2">AR-01</strain>
    </source>
</reference>
<proteinExistence type="predicted"/>
<gene>
    <name evidence="2" type="ORF">HAX54_009048</name>
</gene>
<evidence type="ECO:0000256" key="1">
    <source>
        <dbReference type="SAM" id="MobiDB-lite"/>
    </source>
</evidence>
<evidence type="ECO:0000313" key="2">
    <source>
        <dbReference type="EMBL" id="MCD7469800.1"/>
    </source>
</evidence>